<dbReference type="Proteomes" id="UP000075243">
    <property type="component" value="Chromosome 2"/>
</dbReference>
<dbReference type="AlphaFoldDB" id="A0A151U3W7"/>
<dbReference type="Gramene" id="C.cajan_06490.t">
    <property type="protein sequence ID" value="C.cajan_06490.t.cds1"/>
    <property type="gene ID" value="C.cajan_06490"/>
</dbReference>
<gene>
    <name evidence="1" type="ORF">KK1_006678</name>
    <name evidence="2" type="ORF">KK1_006687</name>
</gene>
<name>A0A151U3W7_CAJCA</name>
<dbReference type="EMBL" id="CM003604">
    <property type="protein sequence ID" value="KYP74010.1"/>
    <property type="molecule type" value="Genomic_DNA"/>
</dbReference>
<evidence type="ECO:0008006" key="4">
    <source>
        <dbReference type="Google" id="ProtNLM"/>
    </source>
</evidence>
<evidence type="ECO:0000313" key="1">
    <source>
        <dbReference type="EMBL" id="KYP74010.1"/>
    </source>
</evidence>
<accession>A0A151U3W7</accession>
<evidence type="ECO:0000313" key="3">
    <source>
        <dbReference type="Proteomes" id="UP000075243"/>
    </source>
</evidence>
<sequence length="70" mass="8390">MTWFWEDTWVGGLCLLDVFPRLYSFTSNRLLVVAHNGTWRRKPFVHEVSSVNTLLDMFQGLQIFSYRQDY</sequence>
<reference evidence="2 3" key="1">
    <citation type="journal article" date="2012" name="Nat. Biotechnol.">
        <title>Draft genome sequence of pigeonpea (Cajanus cajan), an orphan legume crop of resource-poor farmers.</title>
        <authorList>
            <person name="Varshney R.K."/>
            <person name="Chen W."/>
            <person name="Li Y."/>
            <person name="Bharti A.K."/>
            <person name="Saxena R.K."/>
            <person name="Schlueter J.A."/>
            <person name="Donoghue M.T."/>
            <person name="Azam S."/>
            <person name="Fan G."/>
            <person name="Whaley A.M."/>
            <person name="Farmer A.D."/>
            <person name="Sheridan J."/>
            <person name="Iwata A."/>
            <person name="Tuteja R."/>
            <person name="Penmetsa R.V."/>
            <person name="Wu W."/>
            <person name="Upadhyaya H.D."/>
            <person name="Yang S.P."/>
            <person name="Shah T."/>
            <person name="Saxena K.B."/>
            <person name="Michael T."/>
            <person name="McCombie W.R."/>
            <person name="Yang B."/>
            <person name="Zhang G."/>
            <person name="Yang H."/>
            <person name="Wang J."/>
            <person name="Spillane C."/>
            <person name="Cook D.R."/>
            <person name="May G.D."/>
            <person name="Xu X."/>
            <person name="Jackson S.A."/>
        </authorList>
    </citation>
    <scope>NUCLEOTIDE SEQUENCE [LARGE SCALE GENOMIC DNA]</scope>
    <source>
        <strain evidence="3">cv. Asha</strain>
    </source>
</reference>
<evidence type="ECO:0000313" key="2">
    <source>
        <dbReference type="EMBL" id="KYP74019.1"/>
    </source>
</evidence>
<dbReference type="Gramene" id="C.cajan_06499.t">
    <property type="protein sequence ID" value="C.cajan_06499.t.cds1"/>
    <property type="gene ID" value="C.cajan_06499"/>
</dbReference>
<keyword evidence="3" id="KW-1185">Reference proteome</keyword>
<dbReference type="EMBL" id="CM003604">
    <property type="protein sequence ID" value="KYP74019.1"/>
    <property type="molecule type" value="Genomic_DNA"/>
</dbReference>
<protein>
    <recommendedName>
        <fullName evidence="4">Reverse transcriptase zinc-binding domain-containing protein</fullName>
    </recommendedName>
</protein>
<organism evidence="2 3">
    <name type="scientific">Cajanus cajan</name>
    <name type="common">Pigeon pea</name>
    <name type="synonym">Cajanus indicus</name>
    <dbReference type="NCBI Taxonomy" id="3821"/>
    <lineage>
        <taxon>Eukaryota</taxon>
        <taxon>Viridiplantae</taxon>
        <taxon>Streptophyta</taxon>
        <taxon>Embryophyta</taxon>
        <taxon>Tracheophyta</taxon>
        <taxon>Spermatophyta</taxon>
        <taxon>Magnoliopsida</taxon>
        <taxon>eudicotyledons</taxon>
        <taxon>Gunneridae</taxon>
        <taxon>Pentapetalae</taxon>
        <taxon>rosids</taxon>
        <taxon>fabids</taxon>
        <taxon>Fabales</taxon>
        <taxon>Fabaceae</taxon>
        <taxon>Papilionoideae</taxon>
        <taxon>50 kb inversion clade</taxon>
        <taxon>NPAAA clade</taxon>
        <taxon>indigoferoid/millettioid clade</taxon>
        <taxon>Phaseoleae</taxon>
        <taxon>Cajanus</taxon>
    </lineage>
</organism>
<proteinExistence type="predicted"/>